<gene>
    <name evidence="1" type="ORF">DVH24_037521</name>
</gene>
<protein>
    <submittedName>
        <fullName evidence="1">Uncharacterized protein</fullName>
    </submittedName>
</protein>
<dbReference type="EMBL" id="RDQH01000339">
    <property type="protein sequence ID" value="RXH79014.1"/>
    <property type="molecule type" value="Genomic_DNA"/>
</dbReference>
<sequence length="80" mass="9155">MGRGRPCYITMMTCFNLRSLLPPHRDINHRIPFLPGTGPVNVRPYHYGHAQKAELKWEVDMMLATGIIRPALALSRRPLC</sequence>
<dbReference type="InterPro" id="IPR043502">
    <property type="entry name" value="DNA/RNA_pol_sf"/>
</dbReference>
<keyword evidence="2" id="KW-1185">Reference proteome</keyword>
<dbReference type="SUPFAM" id="SSF56672">
    <property type="entry name" value="DNA/RNA polymerases"/>
    <property type="match status" value="1"/>
</dbReference>
<organism evidence="1 2">
    <name type="scientific">Malus domestica</name>
    <name type="common">Apple</name>
    <name type="synonym">Pyrus malus</name>
    <dbReference type="NCBI Taxonomy" id="3750"/>
    <lineage>
        <taxon>Eukaryota</taxon>
        <taxon>Viridiplantae</taxon>
        <taxon>Streptophyta</taxon>
        <taxon>Embryophyta</taxon>
        <taxon>Tracheophyta</taxon>
        <taxon>Spermatophyta</taxon>
        <taxon>Magnoliopsida</taxon>
        <taxon>eudicotyledons</taxon>
        <taxon>Gunneridae</taxon>
        <taxon>Pentapetalae</taxon>
        <taxon>rosids</taxon>
        <taxon>fabids</taxon>
        <taxon>Rosales</taxon>
        <taxon>Rosaceae</taxon>
        <taxon>Amygdaloideae</taxon>
        <taxon>Maleae</taxon>
        <taxon>Malus</taxon>
    </lineage>
</organism>
<evidence type="ECO:0000313" key="1">
    <source>
        <dbReference type="EMBL" id="RXH79014.1"/>
    </source>
</evidence>
<proteinExistence type="predicted"/>
<comment type="caution">
    <text evidence="1">The sequence shown here is derived from an EMBL/GenBank/DDBJ whole genome shotgun (WGS) entry which is preliminary data.</text>
</comment>
<name>A0A498I9X5_MALDO</name>
<evidence type="ECO:0000313" key="2">
    <source>
        <dbReference type="Proteomes" id="UP000290289"/>
    </source>
</evidence>
<accession>A0A498I9X5</accession>
<reference evidence="1 2" key="1">
    <citation type="submission" date="2018-10" db="EMBL/GenBank/DDBJ databases">
        <title>A high-quality apple genome assembly.</title>
        <authorList>
            <person name="Hu J."/>
        </authorList>
    </citation>
    <scope>NUCLEOTIDE SEQUENCE [LARGE SCALE GENOMIC DNA]</scope>
    <source>
        <strain evidence="2">cv. HFTH1</strain>
        <tissue evidence="1">Young leaf</tissue>
    </source>
</reference>
<dbReference type="AlphaFoldDB" id="A0A498I9X5"/>
<dbReference type="Proteomes" id="UP000290289">
    <property type="component" value="Chromosome 13"/>
</dbReference>
<dbReference type="Gene3D" id="3.10.10.10">
    <property type="entry name" value="HIV Type 1 Reverse Transcriptase, subunit A, domain 1"/>
    <property type="match status" value="1"/>
</dbReference>